<sequence length="327" mass="33448">MNQMFTRRAVRGLAALAVGVATLTGATAAMALDQVKIMAPAAPGGGWDQTARAMQTALVASGAAKNAQVTNVTGAGGAVGIAQLVNSSKGDGSQLMVNGLVMVGALLTNKSPVTLADVTPIARLTAEYEIIVVPASSPYKTLAELMNAMKADPGKVAFAGGSAGGTDHILVGLVGKAAGADVTKMNYVPFSGGGEAVAAILGAKVAAGVSGIGEFLPHVKSGKMRALAVSSPKRIDIAPDVPTIIEGGYNVDLANWRAVMAPPGLTDAQKAEIDKAVATMVKSQGWQDTLKQRDWMDAYMAGPEFTAYIKSENERITDVLKTIGLVQ</sequence>
<keyword evidence="2" id="KW-0732">Signal</keyword>
<comment type="caution">
    <text evidence="3">The sequence shown here is derived from an EMBL/GenBank/DDBJ whole genome shotgun (WGS) entry which is preliminary data.</text>
</comment>
<accession>A0ABW5DSA5</accession>
<dbReference type="SUPFAM" id="SSF53850">
    <property type="entry name" value="Periplasmic binding protein-like II"/>
    <property type="match status" value="1"/>
</dbReference>
<organism evidence="3 4">
    <name type="scientific">Lacibacterium aquatile</name>
    <dbReference type="NCBI Taxonomy" id="1168082"/>
    <lineage>
        <taxon>Bacteria</taxon>
        <taxon>Pseudomonadati</taxon>
        <taxon>Pseudomonadota</taxon>
        <taxon>Alphaproteobacteria</taxon>
        <taxon>Rhodospirillales</taxon>
        <taxon>Rhodospirillaceae</taxon>
    </lineage>
</organism>
<dbReference type="RefSeq" id="WP_379877079.1">
    <property type="nucleotide sequence ID" value="NZ_JBHUIP010000012.1"/>
</dbReference>
<evidence type="ECO:0000256" key="1">
    <source>
        <dbReference type="ARBA" id="ARBA00006987"/>
    </source>
</evidence>
<dbReference type="Gene3D" id="3.40.190.150">
    <property type="entry name" value="Bordetella uptake gene, domain 1"/>
    <property type="match status" value="1"/>
</dbReference>
<proteinExistence type="inferred from homology"/>
<name>A0ABW5DSA5_9PROT</name>
<comment type="similarity">
    <text evidence="1">Belongs to the UPF0065 (bug) family.</text>
</comment>
<dbReference type="InterPro" id="IPR005064">
    <property type="entry name" value="BUG"/>
</dbReference>
<dbReference type="PANTHER" id="PTHR42928">
    <property type="entry name" value="TRICARBOXYLATE-BINDING PROTEIN"/>
    <property type="match status" value="1"/>
</dbReference>
<dbReference type="PIRSF" id="PIRSF017082">
    <property type="entry name" value="YflP"/>
    <property type="match status" value="1"/>
</dbReference>
<dbReference type="CDD" id="cd07012">
    <property type="entry name" value="PBP2_Bug_TTT"/>
    <property type="match status" value="1"/>
</dbReference>
<reference evidence="4" key="1">
    <citation type="journal article" date="2019" name="Int. J. Syst. Evol. Microbiol.">
        <title>The Global Catalogue of Microorganisms (GCM) 10K type strain sequencing project: providing services to taxonomists for standard genome sequencing and annotation.</title>
        <authorList>
            <consortium name="The Broad Institute Genomics Platform"/>
            <consortium name="The Broad Institute Genome Sequencing Center for Infectious Disease"/>
            <person name="Wu L."/>
            <person name="Ma J."/>
        </authorList>
    </citation>
    <scope>NUCLEOTIDE SEQUENCE [LARGE SCALE GENOMIC DNA]</scope>
    <source>
        <strain evidence="4">CGMCC 1.19062</strain>
    </source>
</reference>
<dbReference type="Proteomes" id="UP001597295">
    <property type="component" value="Unassembled WGS sequence"/>
</dbReference>
<feature type="chain" id="PRO_5045497956" evidence="2">
    <location>
        <begin position="32"/>
        <end position="327"/>
    </location>
</feature>
<evidence type="ECO:0000256" key="2">
    <source>
        <dbReference type="SAM" id="SignalP"/>
    </source>
</evidence>
<evidence type="ECO:0000313" key="3">
    <source>
        <dbReference type="EMBL" id="MFD2264038.1"/>
    </source>
</evidence>
<dbReference type="Pfam" id="PF03401">
    <property type="entry name" value="TctC"/>
    <property type="match status" value="1"/>
</dbReference>
<dbReference type="InterPro" id="IPR042100">
    <property type="entry name" value="Bug_dom1"/>
</dbReference>
<feature type="signal peptide" evidence="2">
    <location>
        <begin position="1"/>
        <end position="31"/>
    </location>
</feature>
<protein>
    <submittedName>
        <fullName evidence="3">Bug family tripartite tricarboxylate transporter substrate binding protein</fullName>
    </submittedName>
</protein>
<dbReference type="PANTHER" id="PTHR42928:SF3">
    <property type="entry name" value="UPF0065 PROTEIN YFLP"/>
    <property type="match status" value="1"/>
</dbReference>
<dbReference type="Gene3D" id="3.40.190.10">
    <property type="entry name" value="Periplasmic binding protein-like II"/>
    <property type="match status" value="1"/>
</dbReference>
<keyword evidence="4" id="KW-1185">Reference proteome</keyword>
<evidence type="ECO:0000313" key="4">
    <source>
        <dbReference type="Proteomes" id="UP001597295"/>
    </source>
</evidence>
<gene>
    <name evidence="3" type="ORF">ACFSM5_14145</name>
</gene>
<dbReference type="PROSITE" id="PS51318">
    <property type="entry name" value="TAT"/>
    <property type="match status" value="1"/>
</dbReference>
<dbReference type="EMBL" id="JBHUIP010000012">
    <property type="protein sequence ID" value="MFD2264038.1"/>
    <property type="molecule type" value="Genomic_DNA"/>
</dbReference>
<dbReference type="InterPro" id="IPR006311">
    <property type="entry name" value="TAT_signal"/>
</dbReference>